<dbReference type="PANTHER" id="PTHR12203">
    <property type="entry name" value="KDEL LYS-ASP-GLU-LEU CONTAINING - RELATED"/>
    <property type="match status" value="1"/>
</dbReference>
<dbReference type="AlphaFoldDB" id="A0A8H3ZN03"/>
<sequence length="458" mass="52210">MRQKQAARRLWSVLVASALGLIAYRILCQSKVDFGGDATGSPLDYAAESSPMSNRAQDFDNLHLTEEQCQETFPGLTKEIDLAVAQGSFQLNIDDASASLLGQIKNNKLLIIRAPRPVDMSEQWRERQRAALHQIHRAILTSPTRLPDTVFNLYIQDTPVSKSWSHSRPAIASSPRHIFPIPHFAFWAWNQPFIRSITHAAAATTDIEVAFPFHKKDRRAVWRGTAWFNNGASANPRSRQELLRIAKDAKWANVQALEWMNQGEDAMNALNIEDFCRYKYIIHTEGVSYSGRLQFHQLCESVILSPPIEWMQHTTHLVKPLYSSTLLGSDEANSVEREKSQKQQQGRYPSKRAQETWPATFRPEEANMVFVNPDWSDLEATISWLENHADVAHGIAKRQRGLFAGRGYLSPAAEVCYWRALIRSWSQVVHADEAIWENSKVTPWEELSVRIEKVQQRS</sequence>
<comment type="caution">
    <text evidence="3">The sequence shown here is derived from an EMBL/GenBank/DDBJ whole genome shotgun (WGS) entry which is preliminary data.</text>
</comment>
<dbReference type="Pfam" id="PF05686">
    <property type="entry name" value="Glyco_transf_90"/>
    <property type="match status" value="1"/>
</dbReference>
<evidence type="ECO:0000256" key="1">
    <source>
        <dbReference type="SAM" id="MobiDB-lite"/>
    </source>
</evidence>
<gene>
    <name evidence="3" type="ORF">GQ607_011292</name>
</gene>
<keyword evidence="4" id="KW-1185">Reference proteome</keyword>
<name>A0A8H3ZN03_9PEZI</name>
<proteinExistence type="predicted"/>
<dbReference type="OrthoDB" id="202415at2759"/>
<dbReference type="EMBL" id="WOWK01000071">
    <property type="protein sequence ID" value="KAF0321472.1"/>
    <property type="molecule type" value="Genomic_DNA"/>
</dbReference>
<feature type="region of interest" description="Disordered" evidence="1">
    <location>
        <begin position="332"/>
        <end position="355"/>
    </location>
</feature>
<accession>A0A8H3ZN03</accession>
<dbReference type="Proteomes" id="UP000434172">
    <property type="component" value="Unassembled WGS sequence"/>
</dbReference>
<dbReference type="InterPro" id="IPR051091">
    <property type="entry name" value="O-Glucosyltr/Glycosyltrsf_90"/>
</dbReference>
<protein>
    <submittedName>
        <fullName evidence="3">Duf821 domain-containing protein</fullName>
    </submittedName>
</protein>
<dbReference type="InterPro" id="IPR006598">
    <property type="entry name" value="CAP10"/>
</dbReference>
<evidence type="ECO:0000259" key="2">
    <source>
        <dbReference type="SMART" id="SM00672"/>
    </source>
</evidence>
<organism evidence="3 4">
    <name type="scientific">Colletotrichum asianum</name>
    <dbReference type="NCBI Taxonomy" id="702518"/>
    <lineage>
        <taxon>Eukaryota</taxon>
        <taxon>Fungi</taxon>
        <taxon>Dikarya</taxon>
        <taxon>Ascomycota</taxon>
        <taxon>Pezizomycotina</taxon>
        <taxon>Sordariomycetes</taxon>
        <taxon>Hypocreomycetidae</taxon>
        <taxon>Glomerellales</taxon>
        <taxon>Glomerellaceae</taxon>
        <taxon>Colletotrichum</taxon>
        <taxon>Colletotrichum gloeosporioides species complex</taxon>
    </lineage>
</organism>
<dbReference type="PANTHER" id="PTHR12203:SF63">
    <property type="entry name" value="GLYCOSYL TRANSFERASE CAP10 DOMAIN-CONTAINING PROTEIN"/>
    <property type="match status" value="1"/>
</dbReference>
<feature type="domain" description="Glycosyl transferase CAP10" evidence="2">
    <location>
        <begin position="145"/>
        <end position="425"/>
    </location>
</feature>
<evidence type="ECO:0000313" key="3">
    <source>
        <dbReference type="EMBL" id="KAF0321472.1"/>
    </source>
</evidence>
<dbReference type="SMART" id="SM00672">
    <property type="entry name" value="CAP10"/>
    <property type="match status" value="1"/>
</dbReference>
<reference evidence="3 4" key="1">
    <citation type="submission" date="2019-12" db="EMBL/GenBank/DDBJ databases">
        <title>A genome sequence resource for the geographically widespread anthracnose pathogen Colletotrichum asianum.</title>
        <authorList>
            <person name="Meng Y."/>
        </authorList>
    </citation>
    <scope>NUCLEOTIDE SEQUENCE [LARGE SCALE GENOMIC DNA]</scope>
    <source>
        <strain evidence="3 4">ICMP 18580</strain>
    </source>
</reference>
<evidence type="ECO:0000313" key="4">
    <source>
        <dbReference type="Proteomes" id="UP000434172"/>
    </source>
</evidence>